<sequence>MRNEPYSKTAVNSEGSDEKRSEVKIKGPGSAPIHIQPIPTHTGFDVTWQPPKRPNGKIKNYIVYYTKNPDSPLSEWESKIVDGDVKNLTVVVSDEDTPYVVKVQAATNDGPGIISEAYEVTTGRRRELERC</sequence>
<evidence type="ECO:0000313" key="3">
    <source>
        <dbReference type="Proteomes" id="UP000095283"/>
    </source>
</evidence>
<feature type="compositionally biased region" description="Basic and acidic residues" evidence="1">
    <location>
        <begin position="16"/>
        <end position="25"/>
    </location>
</feature>
<dbReference type="SMART" id="SM00060">
    <property type="entry name" value="FN3"/>
    <property type="match status" value="1"/>
</dbReference>
<feature type="domain" description="Fibronectin type-III" evidence="2">
    <location>
        <begin position="28"/>
        <end position="125"/>
    </location>
</feature>
<keyword evidence="3" id="KW-1185">Reference proteome</keyword>
<evidence type="ECO:0000256" key="1">
    <source>
        <dbReference type="SAM" id="MobiDB-lite"/>
    </source>
</evidence>
<dbReference type="InterPro" id="IPR013783">
    <property type="entry name" value="Ig-like_fold"/>
</dbReference>
<dbReference type="InterPro" id="IPR003961">
    <property type="entry name" value="FN3_dom"/>
</dbReference>
<evidence type="ECO:0000259" key="2">
    <source>
        <dbReference type="PROSITE" id="PS50853"/>
    </source>
</evidence>
<reference evidence="4" key="1">
    <citation type="submission" date="2016-11" db="UniProtKB">
        <authorList>
            <consortium name="WormBaseParasite"/>
        </authorList>
    </citation>
    <scope>IDENTIFICATION</scope>
</reference>
<name>A0A1I7XHM5_HETBA</name>
<feature type="region of interest" description="Disordered" evidence="1">
    <location>
        <begin position="1"/>
        <end position="55"/>
    </location>
</feature>
<dbReference type="SUPFAM" id="SSF49265">
    <property type="entry name" value="Fibronectin type III"/>
    <property type="match status" value="1"/>
</dbReference>
<evidence type="ECO:0000313" key="4">
    <source>
        <dbReference type="WBParaSite" id="Hba_16817"/>
    </source>
</evidence>
<dbReference type="WBParaSite" id="Hba_16817">
    <property type="protein sequence ID" value="Hba_16817"/>
    <property type="gene ID" value="Hba_16817"/>
</dbReference>
<dbReference type="AlphaFoldDB" id="A0A1I7XHM5"/>
<dbReference type="CDD" id="cd00063">
    <property type="entry name" value="FN3"/>
    <property type="match status" value="1"/>
</dbReference>
<dbReference type="PROSITE" id="PS50853">
    <property type="entry name" value="FN3"/>
    <property type="match status" value="1"/>
</dbReference>
<proteinExistence type="predicted"/>
<dbReference type="Pfam" id="PF00041">
    <property type="entry name" value="fn3"/>
    <property type="match status" value="1"/>
</dbReference>
<dbReference type="Proteomes" id="UP000095283">
    <property type="component" value="Unplaced"/>
</dbReference>
<accession>A0A1I7XHM5</accession>
<dbReference type="InterPro" id="IPR036116">
    <property type="entry name" value="FN3_sf"/>
</dbReference>
<organism evidence="3 4">
    <name type="scientific">Heterorhabditis bacteriophora</name>
    <name type="common">Entomopathogenic nematode worm</name>
    <dbReference type="NCBI Taxonomy" id="37862"/>
    <lineage>
        <taxon>Eukaryota</taxon>
        <taxon>Metazoa</taxon>
        <taxon>Ecdysozoa</taxon>
        <taxon>Nematoda</taxon>
        <taxon>Chromadorea</taxon>
        <taxon>Rhabditida</taxon>
        <taxon>Rhabditina</taxon>
        <taxon>Rhabditomorpha</taxon>
        <taxon>Strongyloidea</taxon>
        <taxon>Heterorhabditidae</taxon>
        <taxon>Heterorhabditis</taxon>
    </lineage>
</organism>
<dbReference type="Gene3D" id="2.60.40.10">
    <property type="entry name" value="Immunoglobulins"/>
    <property type="match status" value="1"/>
</dbReference>
<protein>
    <submittedName>
        <fullName evidence="4">Fibronectin type-III domain-containing protein</fullName>
    </submittedName>
</protein>